<evidence type="ECO:0000313" key="1">
    <source>
        <dbReference type="EMBL" id="KKO19252.1"/>
    </source>
</evidence>
<comment type="caution">
    <text evidence="1">The sequence shown here is derived from an EMBL/GenBank/DDBJ whole genome shotgun (WGS) entry which is preliminary data.</text>
</comment>
<sequence>MLSAIFSEYLVFKLRCGHNCSADYISINSKTYKYV</sequence>
<protein>
    <submittedName>
        <fullName evidence="1">Uncharacterized protein</fullName>
    </submittedName>
</protein>
<organism evidence="1 2">
    <name type="scientific">Candidatus Brocadia fulgida</name>
    <dbReference type="NCBI Taxonomy" id="380242"/>
    <lineage>
        <taxon>Bacteria</taxon>
        <taxon>Pseudomonadati</taxon>
        <taxon>Planctomycetota</taxon>
        <taxon>Candidatus Brocadiia</taxon>
        <taxon>Candidatus Brocadiales</taxon>
        <taxon>Candidatus Brocadiaceae</taxon>
        <taxon>Candidatus Brocadia</taxon>
    </lineage>
</organism>
<gene>
    <name evidence="1" type="ORF">BROFUL_02052</name>
</gene>
<proteinExistence type="predicted"/>
<evidence type="ECO:0000313" key="2">
    <source>
        <dbReference type="Proteomes" id="UP000034954"/>
    </source>
</evidence>
<dbReference type="Proteomes" id="UP000034954">
    <property type="component" value="Unassembled WGS sequence"/>
</dbReference>
<dbReference type="EMBL" id="LAQJ01000207">
    <property type="protein sequence ID" value="KKO19252.1"/>
    <property type="molecule type" value="Genomic_DNA"/>
</dbReference>
<dbReference type="AlphaFoldDB" id="A0A0M2UTW1"/>
<reference evidence="1 2" key="1">
    <citation type="journal article" date="2013" name="BMC Microbiol.">
        <title>Identification of the type II cytochrome c maturation pathway in anammox bacteria by comparative genomics.</title>
        <authorList>
            <person name="Ferousi C."/>
            <person name="Speth D.R."/>
            <person name="Reimann J."/>
            <person name="Op den Camp H.J."/>
            <person name="Allen J.W."/>
            <person name="Keltjens J.T."/>
            <person name="Jetten M.S."/>
        </authorList>
    </citation>
    <scope>NUCLEOTIDE SEQUENCE [LARGE SCALE GENOMIC DNA]</scope>
    <source>
        <strain evidence="1">RU1</strain>
    </source>
</reference>
<name>A0A0M2UTW1_9BACT</name>
<accession>A0A0M2UTW1</accession>
<keyword evidence="2" id="KW-1185">Reference proteome</keyword>